<feature type="transmembrane region" description="Helical" evidence="7">
    <location>
        <begin position="305"/>
        <end position="324"/>
    </location>
</feature>
<dbReference type="Gene3D" id="1.20.1250.20">
    <property type="entry name" value="MFS general substrate transporter like domains"/>
    <property type="match status" value="1"/>
</dbReference>
<comment type="subcellular location">
    <subcellularLocation>
        <location evidence="1">Cell membrane</location>
        <topology evidence="1">Multi-pass membrane protein</topology>
    </subcellularLocation>
</comment>
<feature type="compositionally biased region" description="Low complexity" evidence="6">
    <location>
        <begin position="492"/>
        <end position="507"/>
    </location>
</feature>
<dbReference type="Pfam" id="PF07690">
    <property type="entry name" value="MFS_1"/>
    <property type="match status" value="1"/>
</dbReference>
<name>A0A2I2L0J3_9ACTN</name>
<evidence type="ECO:0000256" key="5">
    <source>
        <dbReference type="ARBA" id="ARBA00023136"/>
    </source>
</evidence>
<dbReference type="GO" id="GO:0005886">
    <property type="term" value="C:plasma membrane"/>
    <property type="evidence" value="ECO:0007669"/>
    <property type="project" value="UniProtKB-SubCell"/>
</dbReference>
<dbReference type="InterPro" id="IPR011701">
    <property type="entry name" value="MFS"/>
</dbReference>
<reference evidence="8 9" key="1">
    <citation type="submission" date="2017-06" db="EMBL/GenBank/DDBJ databases">
        <authorList>
            <person name="Kim H.J."/>
            <person name="Triplett B.A."/>
        </authorList>
    </citation>
    <scope>NUCLEOTIDE SEQUENCE [LARGE SCALE GENOMIC DNA]</scope>
    <source>
        <strain evidence="8">FRACA_ARgP5</strain>
    </source>
</reference>
<dbReference type="PANTHER" id="PTHR23513:SF17">
    <property type="entry name" value="MEMBRANE PROTEIN"/>
    <property type="match status" value="1"/>
</dbReference>
<proteinExistence type="predicted"/>
<evidence type="ECO:0000256" key="4">
    <source>
        <dbReference type="ARBA" id="ARBA00022989"/>
    </source>
</evidence>
<dbReference type="EMBL" id="FZMO01000536">
    <property type="protein sequence ID" value="SNQ51443.1"/>
    <property type="molecule type" value="Genomic_DNA"/>
</dbReference>
<keyword evidence="3 7" id="KW-0812">Transmembrane</keyword>
<feature type="transmembrane region" description="Helical" evidence="7">
    <location>
        <begin position="336"/>
        <end position="352"/>
    </location>
</feature>
<keyword evidence="9" id="KW-1185">Reference proteome</keyword>
<keyword evidence="5 7" id="KW-0472">Membrane</keyword>
<dbReference type="InterPro" id="IPR036259">
    <property type="entry name" value="MFS_trans_sf"/>
</dbReference>
<feature type="transmembrane region" description="Helical" evidence="7">
    <location>
        <begin position="271"/>
        <end position="293"/>
    </location>
</feature>
<organism evidence="8 9">
    <name type="scientific">Frankia canadensis</name>
    <dbReference type="NCBI Taxonomy" id="1836972"/>
    <lineage>
        <taxon>Bacteria</taxon>
        <taxon>Bacillati</taxon>
        <taxon>Actinomycetota</taxon>
        <taxon>Actinomycetes</taxon>
        <taxon>Frankiales</taxon>
        <taxon>Frankiaceae</taxon>
        <taxon>Frankia</taxon>
    </lineage>
</organism>
<keyword evidence="4 7" id="KW-1133">Transmembrane helix</keyword>
<evidence type="ECO:0000256" key="7">
    <source>
        <dbReference type="SAM" id="Phobius"/>
    </source>
</evidence>
<feature type="transmembrane region" description="Helical" evidence="7">
    <location>
        <begin position="79"/>
        <end position="100"/>
    </location>
</feature>
<dbReference type="AlphaFoldDB" id="A0A2I2L0J3"/>
<dbReference type="PANTHER" id="PTHR23513">
    <property type="entry name" value="INTEGRAL MEMBRANE EFFLUX PROTEIN-RELATED"/>
    <property type="match status" value="1"/>
</dbReference>
<protein>
    <submittedName>
        <fullName evidence="8">Arabinose efflux permease family protein</fullName>
    </submittedName>
</protein>
<dbReference type="CDD" id="cd06173">
    <property type="entry name" value="MFS_MefA_like"/>
    <property type="match status" value="1"/>
</dbReference>
<dbReference type="SUPFAM" id="SSF103473">
    <property type="entry name" value="MFS general substrate transporter"/>
    <property type="match status" value="1"/>
</dbReference>
<feature type="transmembrane region" description="Helical" evidence="7">
    <location>
        <begin position="112"/>
        <end position="134"/>
    </location>
</feature>
<evidence type="ECO:0000256" key="2">
    <source>
        <dbReference type="ARBA" id="ARBA00022475"/>
    </source>
</evidence>
<evidence type="ECO:0000313" key="9">
    <source>
        <dbReference type="Proteomes" id="UP000234331"/>
    </source>
</evidence>
<evidence type="ECO:0000256" key="1">
    <source>
        <dbReference type="ARBA" id="ARBA00004651"/>
    </source>
</evidence>
<evidence type="ECO:0000256" key="3">
    <source>
        <dbReference type="ARBA" id="ARBA00022692"/>
    </source>
</evidence>
<feature type="region of interest" description="Disordered" evidence="6">
    <location>
        <begin position="453"/>
        <end position="514"/>
    </location>
</feature>
<dbReference type="GO" id="GO:0022857">
    <property type="term" value="F:transmembrane transporter activity"/>
    <property type="evidence" value="ECO:0007669"/>
    <property type="project" value="InterPro"/>
</dbReference>
<feature type="transmembrane region" description="Helical" evidence="7">
    <location>
        <begin position="206"/>
        <end position="226"/>
    </location>
</feature>
<feature type="transmembrane region" description="Helical" evidence="7">
    <location>
        <begin position="396"/>
        <end position="418"/>
    </location>
</feature>
<sequence length="514" mass="52100">MFFPVTFIRPVPGIRSSSPRLTGVARSANPGSANLRELLGGRGFRRLYAARLTSQAADGVFQASLVSYVLFSPERATSAGALAASLAVVVLPFSVIGPFAGIVLDRASRQRILMICSLVRMALMAILVVLIAAGRTGVDFYAVSLASVSVNRFVLSALSAGLPMVVDVDRLVSANALSVTSGTVATLLGAGLGSGVRGLAGGDDSAVALVAGLAALAYGLAAATAARSGRADFGPLVTVPWQGVWQQTSQVVADMVDGARYLAGHGPARRALTALTTSRAAYGLVLVMTVLLYRNHFTGRTGGLSGLAAVVAASGIGTISAAVVTPRATRRMSKPTWLALVLVFGGVVEVVFGLPFSAILLVVAGALIGFSAQASKICVDTIVQEQTDDAYRGRAFSLYDLLFNVAFVAAAAVAAVILPDDGRSATVVVVAGAGYALAGLLYYRAARRHPEDRMAPAIRPTTDGPGRVNDPAGVGASPTPADPAGPAPAPIGPAAGPVGPAIPAGPTGRPGPLA</sequence>
<dbReference type="Proteomes" id="UP000234331">
    <property type="component" value="Unassembled WGS sequence"/>
</dbReference>
<feature type="transmembrane region" description="Helical" evidence="7">
    <location>
        <begin position="174"/>
        <end position="194"/>
    </location>
</feature>
<gene>
    <name evidence="8" type="ORF">FRACA_70059</name>
</gene>
<accession>A0A2I2L0J3</accession>
<evidence type="ECO:0000313" key="8">
    <source>
        <dbReference type="EMBL" id="SNQ51443.1"/>
    </source>
</evidence>
<feature type="compositionally biased region" description="Pro residues" evidence="6">
    <location>
        <begin position="480"/>
        <end position="491"/>
    </location>
</feature>
<keyword evidence="2" id="KW-1003">Cell membrane</keyword>
<evidence type="ECO:0000256" key="6">
    <source>
        <dbReference type="SAM" id="MobiDB-lite"/>
    </source>
</evidence>
<feature type="transmembrane region" description="Helical" evidence="7">
    <location>
        <begin position="424"/>
        <end position="443"/>
    </location>
</feature>